<dbReference type="Gene3D" id="2.80.10.50">
    <property type="match status" value="1"/>
</dbReference>
<keyword evidence="2" id="KW-1185">Reference proteome</keyword>
<reference evidence="1" key="1">
    <citation type="submission" date="2019-10" db="EMBL/GenBank/DDBJ databases">
        <authorList>
            <consortium name="DOE Joint Genome Institute"/>
            <person name="Kuo A."/>
            <person name="Miyauchi S."/>
            <person name="Kiss E."/>
            <person name="Drula E."/>
            <person name="Kohler A."/>
            <person name="Sanchez-Garcia M."/>
            <person name="Andreopoulos B."/>
            <person name="Barry K.W."/>
            <person name="Bonito G."/>
            <person name="Buee M."/>
            <person name="Carver A."/>
            <person name="Chen C."/>
            <person name="Cichocki N."/>
            <person name="Clum A."/>
            <person name="Culley D."/>
            <person name="Crous P.W."/>
            <person name="Fauchery L."/>
            <person name="Girlanda M."/>
            <person name="Hayes R."/>
            <person name="Keri Z."/>
            <person name="LaButti K."/>
            <person name="Lipzen A."/>
            <person name="Lombard V."/>
            <person name="Magnuson J."/>
            <person name="Maillard F."/>
            <person name="Morin E."/>
            <person name="Murat C."/>
            <person name="Nolan M."/>
            <person name="Ohm R."/>
            <person name="Pangilinan J."/>
            <person name="Pereira M."/>
            <person name="Perotto S."/>
            <person name="Peter M."/>
            <person name="Riley R."/>
            <person name="Sitrit Y."/>
            <person name="Stielow B."/>
            <person name="Szollosi G."/>
            <person name="Zifcakova L."/>
            <person name="Stursova M."/>
            <person name="Spatafora J.W."/>
            <person name="Tedersoo L."/>
            <person name="Vaario L.-M."/>
            <person name="Yamada A."/>
            <person name="Yan M."/>
            <person name="Wang P."/>
            <person name="Xu J."/>
            <person name="Bruns T."/>
            <person name="Baldrian P."/>
            <person name="Vilgalys R."/>
            <person name="Henrissat B."/>
            <person name="Grigoriev I.V."/>
            <person name="Hibbett D."/>
            <person name="Nagy L.G."/>
            <person name="Martin F.M."/>
        </authorList>
    </citation>
    <scope>NUCLEOTIDE SEQUENCE</scope>
    <source>
        <strain evidence="1">Prilba</strain>
    </source>
</reference>
<sequence length="148" mass="16845">MTTLGDGLYTIRKAPELATLQSVKPGTDVVLRPASDDPREFPDQRWVVKKTPNGTHTIVNRENSLSFEGKPERHTRVRGYPNHPPREWVLYKAAEPNTYFVVVPGGPVDGKELAFDRSPLLIIPPFTELTYLNVEDQEQAWEFDLIVF</sequence>
<reference evidence="1" key="2">
    <citation type="journal article" date="2020" name="Nat. Commun.">
        <title>Large-scale genome sequencing of mycorrhizal fungi provides insights into the early evolution of symbiotic traits.</title>
        <authorList>
            <person name="Miyauchi S."/>
            <person name="Kiss E."/>
            <person name="Kuo A."/>
            <person name="Drula E."/>
            <person name="Kohler A."/>
            <person name="Sanchez-Garcia M."/>
            <person name="Morin E."/>
            <person name="Andreopoulos B."/>
            <person name="Barry K.W."/>
            <person name="Bonito G."/>
            <person name="Buee M."/>
            <person name="Carver A."/>
            <person name="Chen C."/>
            <person name="Cichocki N."/>
            <person name="Clum A."/>
            <person name="Culley D."/>
            <person name="Crous P.W."/>
            <person name="Fauchery L."/>
            <person name="Girlanda M."/>
            <person name="Hayes R.D."/>
            <person name="Keri Z."/>
            <person name="LaButti K."/>
            <person name="Lipzen A."/>
            <person name="Lombard V."/>
            <person name="Magnuson J."/>
            <person name="Maillard F."/>
            <person name="Murat C."/>
            <person name="Nolan M."/>
            <person name="Ohm R.A."/>
            <person name="Pangilinan J."/>
            <person name="Pereira M.F."/>
            <person name="Perotto S."/>
            <person name="Peter M."/>
            <person name="Pfister S."/>
            <person name="Riley R."/>
            <person name="Sitrit Y."/>
            <person name="Stielow J.B."/>
            <person name="Szollosi G."/>
            <person name="Zifcakova L."/>
            <person name="Stursova M."/>
            <person name="Spatafora J.W."/>
            <person name="Tedersoo L."/>
            <person name="Vaario L.M."/>
            <person name="Yamada A."/>
            <person name="Yan M."/>
            <person name="Wang P."/>
            <person name="Xu J."/>
            <person name="Bruns T."/>
            <person name="Baldrian P."/>
            <person name="Vilgalys R."/>
            <person name="Dunand C."/>
            <person name="Henrissat B."/>
            <person name="Grigoriev I.V."/>
            <person name="Hibbett D."/>
            <person name="Nagy L.G."/>
            <person name="Martin F.M."/>
        </authorList>
    </citation>
    <scope>NUCLEOTIDE SEQUENCE</scope>
    <source>
        <strain evidence="1">Prilba</strain>
    </source>
</reference>
<proteinExistence type="predicted"/>
<dbReference type="Proteomes" id="UP000759537">
    <property type="component" value="Unassembled WGS sequence"/>
</dbReference>
<dbReference type="AlphaFoldDB" id="A0A9P5MY98"/>
<dbReference type="EMBL" id="WHVB01000006">
    <property type="protein sequence ID" value="KAF8481655.1"/>
    <property type="molecule type" value="Genomic_DNA"/>
</dbReference>
<comment type="caution">
    <text evidence="1">The sequence shown here is derived from an EMBL/GenBank/DDBJ whole genome shotgun (WGS) entry which is preliminary data.</text>
</comment>
<dbReference type="OrthoDB" id="10315197at2759"/>
<dbReference type="SUPFAM" id="SSF50370">
    <property type="entry name" value="Ricin B-like lectins"/>
    <property type="match status" value="1"/>
</dbReference>
<evidence type="ECO:0000313" key="2">
    <source>
        <dbReference type="Proteomes" id="UP000759537"/>
    </source>
</evidence>
<organism evidence="1 2">
    <name type="scientific">Russula ochroleuca</name>
    <dbReference type="NCBI Taxonomy" id="152965"/>
    <lineage>
        <taxon>Eukaryota</taxon>
        <taxon>Fungi</taxon>
        <taxon>Dikarya</taxon>
        <taxon>Basidiomycota</taxon>
        <taxon>Agaricomycotina</taxon>
        <taxon>Agaricomycetes</taxon>
        <taxon>Russulales</taxon>
        <taxon>Russulaceae</taxon>
        <taxon>Russula</taxon>
    </lineage>
</organism>
<name>A0A9P5MY98_9AGAM</name>
<evidence type="ECO:0000313" key="1">
    <source>
        <dbReference type="EMBL" id="KAF8481655.1"/>
    </source>
</evidence>
<dbReference type="InterPro" id="IPR035992">
    <property type="entry name" value="Ricin_B-like_lectins"/>
</dbReference>
<accession>A0A9P5MY98</accession>
<protein>
    <submittedName>
        <fullName evidence="1">Uncharacterized protein</fullName>
    </submittedName>
</protein>
<gene>
    <name evidence="1" type="ORF">DFH94DRAFT_732202</name>
</gene>